<comment type="caution">
    <text evidence="2">The sequence shown here is derived from an EMBL/GenBank/DDBJ whole genome shotgun (WGS) entry which is preliminary data.</text>
</comment>
<name>A0A1F6MNM8_9BACT</name>
<evidence type="ECO:0000313" key="3">
    <source>
        <dbReference type="Proteomes" id="UP000177457"/>
    </source>
</evidence>
<keyword evidence="1" id="KW-0812">Transmembrane</keyword>
<reference evidence="2 3" key="1">
    <citation type="journal article" date="2016" name="Nat. Commun.">
        <title>Thousands of microbial genomes shed light on interconnected biogeochemical processes in an aquifer system.</title>
        <authorList>
            <person name="Anantharaman K."/>
            <person name="Brown C.T."/>
            <person name="Hug L.A."/>
            <person name="Sharon I."/>
            <person name="Castelle C.J."/>
            <person name="Probst A.J."/>
            <person name="Thomas B.C."/>
            <person name="Singh A."/>
            <person name="Wilkins M.J."/>
            <person name="Karaoz U."/>
            <person name="Brodie E.L."/>
            <person name="Williams K.H."/>
            <person name="Hubbard S.S."/>
            <person name="Banfield J.F."/>
        </authorList>
    </citation>
    <scope>NUCLEOTIDE SEQUENCE [LARGE SCALE GENOMIC DNA]</scope>
</reference>
<dbReference type="AlphaFoldDB" id="A0A1F6MNM8"/>
<dbReference type="Proteomes" id="UP000177457">
    <property type="component" value="Unassembled WGS sequence"/>
</dbReference>
<organism evidence="2 3">
    <name type="scientific">Candidatus Magasanikbacteria bacterium RIFCSPHIGHO2_02_FULL_51_14</name>
    <dbReference type="NCBI Taxonomy" id="1798683"/>
    <lineage>
        <taxon>Bacteria</taxon>
        <taxon>Candidatus Magasanikiibacteriota</taxon>
    </lineage>
</organism>
<feature type="transmembrane region" description="Helical" evidence="1">
    <location>
        <begin position="32"/>
        <end position="48"/>
    </location>
</feature>
<feature type="transmembrane region" description="Helical" evidence="1">
    <location>
        <begin position="7"/>
        <end position="26"/>
    </location>
</feature>
<dbReference type="EMBL" id="MFQE01000031">
    <property type="protein sequence ID" value="OGH73246.1"/>
    <property type="molecule type" value="Genomic_DNA"/>
</dbReference>
<feature type="transmembrane region" description="Helical" evidence="1">
    <location>
        <begin position="144"/>
        <end position="163"/>
    </location>
</feature>
<evidence type="ECO:0000313" key="2">
    <source>
        <dbReference type="EMBL" id="OGH73246.1"/>
    </source>
</evidence>
<protein>
    <recommendedName>
        <fullName evidence="4">Rod shape-determining protein MreD</fullName>
    </recommendedName>
</protein>
<accession>A0A1F6MNM8</accession>
<sequence length="179" mass="19878">MKTLLSLLKYIIGMIAALILHIGAAYVLPYPYAYVNALFAILILFLLLSENGAVVWMAFCALFIVELYATSAPFGAHLFAGTISMLLGYWLYQYMLTNRSWYSGIALTVMVLAMYRLLYSAVILARQMFGSAAALPWPQLAASFAWELALTSFVVGIASLIFFKSGFTRPARRRGVFSL</sequence>
<evidence type="ECO:0000256" key="1">
    <source>
        <dbReference type="SAM" id="Phobius"/>
    </source>
</evidence>
<feature type="transmembrane region" description="Helical" evidence="1">
    <location>
        <begin position="104"/>
        <end position="124"/>
    </location>
</feature>
<evidence type="ECO:0008006" key="4">
    <source>
        <dbReference type="Google" id="ProtNLM"/>
    </source>
</evidence>
<keyword evidence="1" id="KW-0472">Membrane</keyword>
<feature type="transmembrane region" description="Helical" evidence="1">
    <location>
        <begin position="75"/>
        <end position="92"/>
    </location>
</feature>
<keyword evidence="1" id="KW-1133">Transmembrane helix</keyword>
<proteinExistence type="predicted"/>
<gene>
    <name evidence="2" type="ORF">A3C90_03955</name>
</gene>